<gene>
    <name evidence="1" type="ORF">LCGC14_0896650</name>
</gene>
<dbReference type="InterPro" id="IPR029052">
    <property type="entry name" value="Metallo-depent_PP-like"/>
</dbReference>
<dbReference type="EMBL" id="LAZR01002896">
    <property type="protein sequence ID" value="KKN24272.1"/>
    <property type="molecule type" value="Genomic_DNA"/>
</dbReference>
<sequence>MEIQAFEPKVVASWSLPMNEVRILPIGDIQYGAEGCDVDRLQRHIDWGMEHDCYFIGLGDYLDVASPSNRRMLQEVTLYDSVREMMDNKMEDELKALLHILGPTKGRWLGLVSGHHYWQFSDGTTTDTRLAQELDTKYMGDGAAVSILQFIHRSQGTKRRTTGTAKIWYHHGRGSGQTAGAPLNKLEHIAKTFNADIYLMGHQHRKVSTKMPFIDYEVGAKGAITFTSRNRILACTGGFLKGYEMGTTNPLGQPAAGYVEQAMMVPTALGGVLIFVRPRILHGRLLVDMDISL</sequence>
<accession>A0A0F9PIJ1</accession>
<protein>
    <recommendedName>
        <fullName evidence="2">Calcineurin-like phosphoesterase domain-containing protein</fullName>
    </recommendedName>
</protein>
<evidence type="ECO:0008006" key="2">
    <source>
        <dbReference type="Google" id="ProtNLM"/>
    </source>
</evidence>
<name>A0A0F9PIJ1_9ZZZZ</name>
<proteinExistence type="predicted"/>
<organism evidence="1">
    <name type="scientific">marine sediment metagenome</name>
    <dbReference type="NCBI Taxonomy" id="412755"/>
    <lineage>
        <taxon>unclassified sequences</taxon>
        <taxon>metagenomes</taxon>
        <taxon>ecological metagenomes</taxon>
    </lineage>
</organism>
<dbReference type="SUPFAM" id="SSF56300">
    <property type="entry name" value="Metallo-dependent phosphatases"/>
    <property type="match status" value="1"/>
</dbReference>
<comment type="caution">
    <text evidence="1">The sequence shown here is derived from an EMBL/GenBank/DDBJ whole genome shotgun (WGS) entry which is preliminary data.</text>
</comment>
<reference evidence="1" key="1">
    <citation type="journal article" date="2015" name="Nature">
        <title>Complex archaea that bridge the gap between prokaryotes and eukaryotes.</title>
        <authorList>
            <person name="Spang A."/>
            <person name="Saw J.H."/>
            <person name="Jorgensen S.L."/>
            <person name="Zaremba-Niedzwiedzka K."/>
            <person name="Martijn J."/>
            <person name="Lind A.E."/>
            <person name="van Eijk R."/>
            <person name="Schleper C."/>
            <person name="Guy L."/>
            <person name="Ettema T.J."/>
        </authorList>
    </citation>
    <scope>NUCLEOTIDE SEQUENCE</scope>
</reference>
<dbReference type="AlphaFoldDB" id="A0A0F9PIJ1"/>
<evidence type="ECO:0000313" key="1">
    <source>
        <dbReference type="EMBL" id="KKN24272.1"/>
    </source>
</evidence>